<evidence type="ECO:0000313" key="1">
    <source>
        <dbReference type="EMBL" id="RXI42044.1"/>
    </source>
</evidence>
<dbReference type="Proteomes" id="UP000290378">
    <property type="component" value="Unassembled WGS sequence"/>
</dbReference>
<organism evidence="1 2">
    <name type="scientific">Arcobacter cloacae</name>
    <dbReference type="NCBI Taxonomy" id="1054034"/>
    <lineage>
        <taxon>Bacteria</taxon>
        <taxon>Pseudomonadati</taxon>
        <taxon>Campylobacterota</taxon>
        <taxon>Epsilonproteobacteria</taxon>
        <taxon>Campylobacterales</taxon>
        <taxon>Arcobacteraceae</taxon>
        <taxon>Arcobacter</taxon>
    </lineage>
</organism>
<evidence type="ECO:0000313" key="2">
    <source>
        <dbReference type="Proteomes" id="UP000290378"/>
    </source>
</evidence>
<dbReference type="EMBL" id="NXII01000005">
    <property type="protein sequence ID" value="RXI42044.1"/>
    <property type="molecule type" value="Genomic_DNA"/>
</dbReference>
<dbReference type="AlphaFoldDB" id="A0A6M8NJV4"/>
<accession>A0A6M8NJV4</accession>
<reference evidence="1 2" key="1">
    <citation type="submission" date="2017-09" db="EMBL/GenBank/DDBJ databases">
        <title>Genomics of the genus Arcobacter.</title>
        <authorList>
            <person name="Perez-Cataluna A."/>
            <person name="Figueras M.J."/>
            <person name="Salas-Masso N."/>
        </authorList>
    </citation>
    <scope>NUCLEOTIDE SEQUENCE [LARGE SCALE GENOMIC DNA]</scope>
    <source>
        <strain evidence="1 2">CECT 7834</strain>
    </source>
</reference>
<name>A0A6M8NJV4_9BACT</name>
<keyword evidence="2" id="KW-1185">Reference proteome</keyword>
<gene>
    <name evidence="1" type="ORF">CP963_05645</name>
</gene>
<protein>
    <submittedName>
        <fullName evidence="1">Uncharacterized protein</fullName>
    </submittedName>
</protein>
<dbReference type="RefSeq" id="WP_129013262.1">
    <property type="nucleotide sequence ID" value="NZ_CBCSEI010000005.1"/>
</dbReference>
<proteinExistence type="predicted"/>
<comment type="caution">
    <text evidence="1">The sequence shown here is derived from an EMBL/GenBank/DDBJ whole genome shotgun (WGS) entry which is preliminary data.</text>
</comment>
<sequence>MKSTKWIKIFFGLSLFGVLFVGGVNYVVDPYGINNKVIIDRINSKKYSNTSITARFKLNILNNKEIETIMLGTSRIGVMNPIIVDNYLNTNTFNLEYPSSITPVQNKFFKYANNFNDIKYLVYGIDFMSFNENRKINKHFFEFNDFIEKIENNEKISNIDLYFSIDTFLKSIKIVIKNILGIQNQEVLYLKNGMRDYQNYIEQEIKNIFNFEKEKNNSIKSYFSLEGQYKNYKFSYEYLEYFKDTIEFCNKNNIKVFVYIPPMFSEHFDAINAAGYFDEFELFKKELVKITDFIDFTGHNTISTNKNNYWDSSHLRVETTEIVMAKIFNDKSVEVPEDFGVLVTKDNINEHLKNLRKQIKEYDLSQLGVDLK</sequence>